<organism evidence="1 2">
    <name type="scientific">Candidatus Afipia apatlaquensis</name>
    <dbReference type="NCBI Taxonomy" id="2712852"/>
    <lineage>
        <taxon>Bacteria</taxon>
        <taxon>Pseudomonadati</taxon>
        <taxon>Pseudomonadota</taxon>
        <taxon>Alphaproteobacteria</taxon>
        <taxon>Hyphomicrobiales</taxon>
        <taxon>Nitrobacteraceae</taxon>
        <taxon>Afipia</taxon>
    </lineage>
</organism>
<keyword evidence="2" id="KW-1185">Reference proteome</keyword>
<feature type="non-terminal residue" evidence="1">
    <location>
        <position position="37"/>
    </location>
</feature>
<dbReference type="Proteomes" id="UP000480266">
    <property type="component" value="Unassembled WGS sequence"/>
</dbReference>
<evidence type="ECO:0000313" key="1">
    <source>
        <dbReference type="EMBL" id="NGX97201.1"/>
    </source>
</evidence>
<comment type="caution">
    <text evidence="1">The sequence shown here is derived from an EMBL/GenBank/DDBJ whole genome shotgun (WGS) entry which is preliminary data.</text>
</comment>
<dbReference type="AlphaFoldDB" id="A0A7C9RHT5"/>
<evidence type="ECO:0000313" key="2">
    <source>
        <dbReference type="Proteomes" id="UP000480266"/>
    </source>
</evidence>
<reference evidence="1" key="1">
    <citation type="submission" date="2020-02" db="EMBL/GenBank/DDBJ databases">
        <title>Draft genome sequence of Candidatus Afipia apatlaquensis IBT-C3, a potential strain for decolorization of textile dyes.</title>
        <authorList>
            <person name="Sanchez-Reyes A."/>
            <person name="Breton-Deval L."/>
            <person name="Mangelson H."/>
            <person name="Sanchez-Flores A."/>
        </authorList>
    </citation>
    <scope>NUCLEOTIDE SEQUENCE [LARGE SCALE GENOMIC DNA]</scope>
    <source>
        <strain evidence="1">IBT-C3</strain>
    </source>
</reference>
<sequence length="37" mass="3442">MINLKVIGATALLAVTPILLATTADARPGGHGGGGGG</sequence>
<proteinExistence type="predicted"/>
<dbReference type="EMBL" id="JAAMRR010000961">
    <property type="protein sequence ID" value="NGX97201.1"/>
    <property type="molecule type" value="Genomic_DNA"/>
</dbReference>
<name>A0A7C9RHT5_9BRAD</name>
<gene>
    <name evidence="1" type="ORF">G4V63_18910</name>
</gene>
<protein>
    <submittedName>
        <fullName evidence="1">BA14K family protein</fullName>
    </submittedName>
</protein>
<accession>A0A7C9RHT5</accession>